<sequence length="379" mass="44073">MSCEHPTCSLEANTICKSHCHLYLCQQHRNEHEKSLLNELEKQLDDFSKPITILLNQSQCDLKQSEESRQHELNHINSLFDCHLFSIDQHLKLSKKTNELISTKREQLIKYKNGDNQLTKEDYQQIQNLSNEIQKNLNTQYQLNHEIRNKNSDINSWPIDKENNISTEIECIELSDSEDELSPYSTNVINKDQYETMNNTLTSINHNEILPNKVNKSSKSNLALLRDLCPLTQYGIFGLNSSYNLLNLCSNNNNRRLNLYAHFTRTHRIKPSIALQLLKAIQNNWDPIETKIFPQDHTQAFTENIQCPFDDTAIKFTKENSIPNTPCYSSIAFHKFKNHLCSVHSITKLNAKLIYKAMKDYGTISHVQFEEDLCQIKIC</sequence>
<gene>
    <name evidence="2" type="ORF">OTI717_LOCUS4170</name>
    <name evidence="1" type="ORF">RFH988_LOCUS7937</name>
</gene>
<name>A0A813Y4X2_9BILA</name>
<dbReference type="AlphaFoldDB" id="A0A813Y4X2"/>
<evidence type="ECO:0000313" key="2">
    <source>
        <dbReference type="EMBL" id="CAF3548369.1"/>
    </source>
</evidence>
<dbReference type="EMBL" id="CAJOAX010000245">
    <property type="protein sequence ID" value="CAF3548369.1"/>
    <property type="molecule type" value="Genomic_DNA"/>
</dbReference>
<dbReference type="EMBL" id="CAJNOO010000259">
    <property type="protein sequence ID" value="CAF0880397.1"/>
    <property type="molecule type" value="Genomic_DNA"/>
</dbReference>
<evidence type="ECO:0000313" key="1">
    <source>
        <dbReference type="EMBL" id="CAF0880397.1"/>
    </source>
</evidence>
<dbReference type="Proteomes" id="UP000663882">
    <property type="component" value="Unassembled WGS sequence"/>
</dbReference>
<organism evidence="1 3">
    <name type="scientific">Rotaria sordida</name>
    <dbReference type="NCBI Taxonomy" id="392033"/>
    <lineage>
        <taxon>Eukaryota</taxon>
        <taxon>Metazoa</taxon>
        <taxon>Spiralia</taxon>
        <taxon>Gnathifera</taxon>
        <taxon>Rotifera</taxon>
        <taxon>Eurotatoria</taxon>
        <taxon>Bdelloidea</taxon>
        <taxon>Philodinida</taxon>
        <taxon>Philodinidae</taxon>
        <taxon>Rotaria</taxon>
    </lineage>
</organism>
<comment type="caution">
    <text evidence="1">The sequence shown here is derived from an EMBL/GenBank/DDBJ whole genome shotgun (WGS) entry which is preliminary data.</text>
</comment>
<accession>A0A813Y4X2</accession>
<reference evidence="1" key="1">
    <citation type="submission" date="2021-02" db="EMBL/GenBank/DDBJ databases">
        <authorList>
            <person name="Nowell W R."/>
        </authorList>
    </citation>
    <scope>NUCLEOTIDE SEQUENCE</scope>
</reference>
<proteinExistence type="predicted"/>
<evidence type="ECO:0000313" key="3">
    <source>
        <dbReference type="Proteomes" id="UP000663882"/>
    </source>
</evidence>
<protein>
    <submittedName>
        <fullName evidence="1">Uncharacterized protein</fullName>
    </submittedName>
</protein>
<dbReference type="Proteomes" id="UP000663823">
    <property type="component" value="Unassembled WGS sequence"/>
</dbReference>
<dbReference type="OrthoDB" id="9990600at2759"/>